<feature type="compositionally biased region" description="Polar residues" evidence="1">
    <location>
        <begin position="383"/>
        <end position="393"/>
    </location>
</feature>
<feature type="compositionally biased region" description="Polar residues" evidence="1">
    <location>
        <begin position="40"/>
        <end position="49"/>
    </location>
</feature>
<proteinExistence type="predicted"/>
<feature type="compositionally biased region" description="Low complexity" evidence="1">
    <location>
        <begin position="507"/>
        <end position="519"/>
    </location>
</feature>
<feature type="region of interest" description="Disordered" evidence="1">
    <location>
        <begin position="845"/>
        <end position="876"/>
    </location>
</feature>
<feature type="region of interest" description="Disordered" evidence="1">
    <location>
        <begin position="592"/>
        <end position="651"/>
    </location>
</feature>
<protein>
    <submittedName>
        <fullName evidence="2">Uncharacterized protein</fullName>
    </submittedName>
</protein>
<dbReference type="eggNOG" id="ENOG502STJP">
    <property type="taxonomic scope" value="Eukaryota"/>
</dbReference>
<evidence type="ECO:0000256" key="1">
    <source>
        <dbReference type="SAM" id="MobiDB-lite"/>
    </source>
</evidence>
<dbReference type="InParanoid" id="W2RPI1"/>
<feature type="compositionally biased region" description="Polar residues" evidence="1">
    <location>
        <begin position="149"/>
        <end position="166"/>
    </location>
</feature>
<dbReference type="OrthoDB" id="3538943at2759"/>
<feature type="region of interest" description="Disordered" evidence="1">
    <location>
        <begin position="1049"/>
        <end position="1071"/>
    </location>
</feature>
<dbReference type="HOGENOM" id="CLU_275199_0_0_1"/>
<gene>
    <name evidence="2" type="ORF">HMPREF1541_06441</name>
</gene>
<feature type="region of interest" description="Disordered" evidence="1">
    <location>
        <begin position="147"/>
        <end position="166"/>
    </location>
</feature>
<feature type="region of interest" description="Disordered" evidence="1">
    <location>
        <begin position="663"/>
        <end position="727"/>
    </location>
</feature>
<sequence length="1161" mass="125606">MTTPPEANLTSCDSSLPQQRLEYELGSFATQVQDIRPRQQKSTAKSSGDLNAATATTPAVRTASTVSALQVIQQGGLNSRSGAKLESSDGAAQAIKRRVDYSSGNDSPASKRARTDHTASSQLSSRIGEYEAPRSIIEDMNSPYVKHASTPQQVSNGTSNSSTEQLRSGALRKLRNIWHDEHYGIPEKWRVMSIDVKIALPYLNLCQQAKEQGLPLAWLWVTEPCYLEKACRSEGKLSFASIEKASLNMRRAKVLPRPPQSGTRKTDSCTETLPARSGTLAANAAKESVNHKPIPRRQTHVSKEQMHILDSSHSHYPPFPGQDVRPGSIPLKLLHNFTTEANESALSRTLEAQRPLSPSQQPVDVAKPTQNCEDNHELLSMSDSTQEISASQWPPSPELPQQPVINSLEEPTSSRPPSLSPVQRSRQKPNHIPADSSPVDKCPSTVSDIAQSTSDEDSSASASLNGDDPVVSNKKAEECQSEDRGRKTNLQAPGRTIPALGSPEAGSESLSPVPSTSSSRGVNNATAGRQSSEQLHFSAQSAVEVTRTPFVGRRGLTEASRKIVIKGASSNVSEVVDSTFVPSTYIETTNCNRTESGQIQPERPRTTTSFRAPASPSKQLRLPGNKEPTRPLGVHQASSPRDFSNGAVASHLQAAREYRRSVLRPISKPVPTQSQGVGAFEHSAKDPPSAPISQTSNEAGPSEDDASSVKRTLPTPTTSPLTNPHLISMNHNERADRILDTIASSNPALSGTFSRFRDAYSDYKGTQKQFEVACRLLLKHNSRQRVHSSLLDDFVFHYTQTYPSYFAECHELGEEALPYGDFFDTVQPTHMKRIIDFTALERESGTNVAQPSKATASTNNLLASQGPKGNNPFQAAQESYGGSDAFWCITPAIASKADASLAREPALPGQDLTSSQHTSVQEWILATRGESPELGTPDIARSSKSPRSSLQATPAMSFKRSPPVDAEHLATIKRSKSNPTAAATTIAATVATVARTSQKHHASFATDTPSNNKTDRPANQAVAATPRSTPAGARSLPASFSAHRSMMDRTVSAPSAGTAVSATPSRPPRPPVTIRPFAYKVKRHAPSQKPAVPPASASPFVLPSKSAARLGEYWWKDENTPFKKFFSSWNKLYSEKSQDRTPAAQAGVNPYALADVTQWRK</sequence>
<dbReference type="AlphaFoldDB" id="W2RPI1"/>
<feature type="compositionally biased region" description="Polar residues" evidence="1">
    <location>
        <begin position="942"/>
        <end position="954"/>
    </location>
</feature>
<feature type="region of interest" description="Disordered" evidence="1">
    <location>
        <begin position="998"/>
        <end position="1036"/>
    </location>
</feature>
<feature type="compositionally biased region" description="Basic and acidic residues" evidence="1">
    <location>
        <begin position="474"/>
        <end position="486"/>
    </location>
</feature>
<dbReference type="RefSeq" id="XP_008718995.1">
    <property type="nucleotide sequence ID" value="XM_008720773.1"/>
</dbReference>
<dbReference type="Proteomes" id="UP000030752">
    <property type="component" value="Unassembled WGS sequence"/>
</dbReference>
<dbReference type="EMBL" id="KB822722">
    <property type="protein sequence ID" value="ETN38406.1"/>
    <property type="molecule type" value="Genomic_DNA"/>
</dbReference>
<name>W2RPI1_CYPE1</name>
<feature type="compositionally biased region" description="Polar residues" evidence="1">
    <location>
        <begin position="1052"/>
        <end position="1064"/>
    </location>
</feature>
<evidence type="ECO:0000313" key="3">
    <source>
        <dbReference type="Proteomes" id="UP000030752"/>
    </source>
</evidence>
<feature type="compositionally biased region" description="Polar residues" evidence="1">
    <location>
        <begin position="356"/>
        <end position="368"/>
    </location>
</feature>
<organism evidence="2 3">
    <name type="scientific">Cyphellophora europaea (strain CBS 101466)</name>
    <name type="common">Phialophora europaea</name>
    <dbReference type="NCBI Taxonomy" id="1220924"/>
    <lineage>
        <taxon>Eukaryota</taxon>
        <taxon>Fungi</taxon>
        <taxon>Dikarya</taxon>
        <taxon>Ascomycota</taxon>
        <taxon>Pezizomycotina</taxon>
        <taxon>Eurotiomycetes</taxon>
        <taxon>Chaetothyriomycetidae</taxon>
        <taxon>Chaetothyriales</taxon>
        <taxon>Cyphellophoraceae</taxon>
        <taxon>Cyphellophora</taxon>
    </lineage>
</organism>
<feature type="region of interest" description="Disordered" evidence="1">
    <location>
        <begin position="344"/>
        <end position="368"/>
    </location>
</feature>
<dbReference type="GeneID" id="19973780"/>
<accession>W2RPI1</accession>
<feature type="compositionally biased region" description="Low complexity" evidence="1">
    <location>
        <begin position="712"/>
        <end position="726"/>
    </location>
</feature>
<reference evidence="2 3" key="1">
    <citation type="submission" date="2013-03" db="EMBL/GenBank/DDBJ databases">
        <title>The Genome Sequence of Phialophora europaea CBS 101466.</title>
        <authorList>
            <consortium name="The Broad Institute Genomics Platform"/>
            <person name="Cuomo C."/>
            <person name="de Hoog S."/>
            <person name="Gorbushina A."/>
            <person name="Walker B."/>
            <person name="Young S.K."/>
            <person name="Zeng Q."/>
            <person name="Gargeya S."/>
            <person name="Fitzgerald M."/>
            <person name="Haas B."/>
            <person name="Abouelleil A."/>
            <person name="Allen A.W."/>
            <person name="Alvarado L."/>
            <person name="Arachchi H.M."/>
            <person name="Berlin A.M."/>
            <person name="Chapman S.B."/>
            <person name="Gainer-Dewar J."/>
            <person name="Goldberg J."/>
            <person name="Griggs A."/>
            <person name="Gujja S."/>
            <person name="Hansen M."/>
            <person name="Howarth C."/>
            <person name="Imamovic A."/>
            <person name="Ireland A."/>
            <person name="Larimer J."/>
            <person name="McCowan C."/>
            <person name="Murphy C."/>
            <person name="Pearson M."/>
            <person name="Poon T.W."/>
            <person name="Priest M."/>
            <person name="Roberts A."/>
            <person name="Saif S."/>
            <person name="Shea T."/>
            <person name="Sisk P."/>
            <person name="Sykes S."/>
            <person name="Wortman J."/>
            <person name="Nusbaum C."/>
            <person name="Birren B."/>
        </authorList>
    </citation>
    <scope>NUCLEOTIDE SEQUENCE [LARGE SCALE GENOMIC DNA]</scope>
    <source>
        <strain evidence="2 3">CBS 101466</strain>
    </source>
</reference>
<feature type="region of interest" description="Disordered" evidence="1">
    <location>
        <begin position="97"/>
        <end position="132"/>
    </location>
</feature>
<keyword evidence="3" id="KW-1185">Reference proteome</keyword>
<dbReference type="VEuPathDB" id="FungiDB:HMPREF1541_06441"/>
<feature type="compositionally biased region" description="Polar residues" evidence="1">
    <location>
        <begin position="403"/>
        <end position="424"/>
    </location>
</feature>
<evidence type="ECO:0000313" key="2">
    <source>
        <dbReference type="EMBL" id="ETN38406.1"/>
    </source>
</evidence>
<feature type="compositionally biased region" description="Polar residues" evidence="1">
    <location>
        <begin position="520"/>
        <end position="543"/>
    </location>
</feature>
<dbReference type="STRING" id="1220924.W2RPI1"/>
<feature type="region of interest" description="Disordered" evidence="1">
    <location>
        <begin position="383"/>
        <end position="546"/>
    </location>
</feature>
<feature type="region of interest" description="Disordered" evidence="1">
    <location>
        <begin position="928"/>
        <end position="964"/>
    </location>
</feature>
<feature type="region of interest" description="Disordered" evidence="1">
    <location>
        <begin position="29"/>
        <end position="58"/>
    </location>
</feature>